<dbReference type="InterPro" id="IPR006748">
    <property type="entry name" value="NH2Glyco/OHUrea_AB-resist_kin"/>
</dbReference>
<dbReference type="Proteomes" id="UP000317982">
    <property type="component" value="Unassembled WGS sequence"/>
</dbReference>
<proteinExistence type="predicted"/>
<evidence type="ECO:0000313" key="1">
    <source>
        <dbReference type="EMBL" id="TQS46799.1"/>
    </source>
</evidence>
<dbReference type="GO" id="GO:0019748">
    <property type="term" value="P:secondary metabolic process"/>
    <property type="evidence" value="ECO:0007669"/>
    <property type="project" value="InterPro"/>
</dbReference>
<name>A0A545AZR0_9ACTN</name>
<dbReference type="SUPFAM" id="SSF56112">
    <property type="entry name" value="Protein kinase-like (PK-like)"/>
    <property type="match status" value="1"/>
</dbReference>
<dbReference type="OrthoDB" id="3638028at2"/>
<reference evidence="1 2" key="1">
    <citation type="submission" date="2019-07" db="EMBL/GenBank/DDBJ databases">
        <title>Cryptosporangium phraense sp. nov., isolated from plant litter.</title>
        <authorList>
            <person name="Suriyachadkun C."/>
        </authorList>
    </citation>
    <scope>NUCLEOTIDE SEQUENCE [LARGE SCALE GENOMIC DNA]</scope>
    <source>
        <strain evidence="1 2">A-T 5661</strain>
    </source>
</reference>
<protein>
    <submittedName>
        <fullName evidence="1">Phosphotransferase</fullName>
    </submittedName>
</protein>
<dbReference type="InParanoid" id="A0A545AZR0"/>
<accession>A0A545AZR0</accession>
<dbReference type="Gene3D" id="3.90.1200.10">
    <property type="match status" value="1"/>
</dbReference>
<gene>
    <name evidence="1" type="ORF">FL583_00525</name>
</gene>
<organism evidence="1 2">
    <name type="scientific">Cryptosporangium phraense</name>
    <dbReference type="NCBI Taxonomy" id="2593070"/>
    <lineage>
        <taxon>Bacteria</taxon>
        <taxon>Bacillati</taxon>
        <taxon>Actinomycetota</taxon>
        <taxon>Actinomycetes</taxon>
        <taxon>Cryptosporangiales</taxon>
        <taxon>Cryptosporangiaceae</taxon>
        <taxon>Cryptosporangium</taxon>
    </lineage>
</organism>
<comment type="caution">
    <text evidence="1">The sequence shown here is derived from an EMBL/GenBank/DDBJ whole genome shotgun (WGS) entry which is preliminary data.</text>
</comment>
<dbReference type="EMBL" id="VIRS01000001">
    <property type="protein sequence ID" value="TQS46799.1"/>
    <property type="molecule type" value="Genomic_DNA"/>
</dbReference>
<dbReference type="InterPro" id="IPR011009">
    <property type="entry name" value="Kinase-like_dom_sf"/>
</dbReference>
<dbReference type="GO" id="GO:0016773">
    <property type="term" value="F:phosphotransferase activity, alcohol group as acceptor"/>
    <property type="evidence" value="ECO:0007669"/>
    <property type="project" value="InterPro"/>
</dbReference>
<evidence type="ECO:0000313" key="2">
    <source>
        <dbReference type="Proteomes" id="UP000317982"/>
    </source>
</evidence>
<dbReference type="AlphaFoldDB" id="A0A545AZR0"/>
<sequence length="334" mass="35337">MAGDRPGRWVRGLACGGVPGRRRRDGDPRVILPADLVRNVEGTWGEDGRRWLAELPSLVDAVAAQWELTVGEPFALSFNWVARAVDASGTPVVLKLGPVSGAHLGPEAAALRAFDGRGAVRLLAADAARGALLLERATPGTRLREMVTAGRDTEATEILVLVANSLHDAAPDPALPDVSTLGVAFSQYERAFGDAGPLPLALVRRAGALFAELCGSAPRRVVLHGDLHHDNVLRSDSVLRSGDGWLAIDPHGYVGDPGFEAGAMLYNPDPDRADDALLAAVPRRIEQLADGLGVPLDRLTDWGFAVAMLSAVWDTEGDPGPPGRALDVARLLLR</sequence>
<keyword evidence="2" id="KW-1185">Reference proteome</keyword>
<keyword evidence="1" id="KW-0808">Transferase</keyword>
<dbReference type="Pfam" id="PF04655">
    <property type="entry name" value="APH_6_hur"/>
    <property type="match status" value="1"/>
</dbReference>